<feature type="region of interest" description="Disordered" evidence="1">
    <location>
        <begin position="802"/>
        <end position="821"/>
    </location>
</feature>
<name>A0A090BVN6_9GAMM</name>
<dbReference type="STRING" id="40754.THII_2874"/>
<feature type="signal peptide" evidence="2">
    <location>
        <begin position="1"/>
        <end position="22"/>
    </location>
</feature>
<dbReference type="InterPro" id="IPR008638">
    <property type="entry name" value="FhaB/CdiA-like_TPS"/>
</dbReference>
<dbReference type="EMBL" id="AP014633">
    <property type="protein sequence ID" value="BAP57171.1"/>
    <property type="molecule type" value="Genomic_DNA"/>
</dbReference>
<evidence type="ECO:0000313" key="4">
    <source>
        <dbReference type="EMBL" id="BAP57171.1"/>
    </source>
</evidence>
<protein>
    <submittedName>
        <fullName evidence="4">Large exoprotein containing haemagglutination activity domain</fullName>
    </submittedName>
</protein>
<evidence type="ECO:0000256" key="1">
    <source>
        <dbReference type="SAM" id="MobiDB-lite"/>
    </source>
</evidence>
<evidence type="ECO:0000256" key="2">
    <source>
        <dbReference type="SAM" id="SignalP"/>
    </source>
</evidence>
<keyword evidence="5" id="KW-1185">Reference proteome</keyword>
<dbReference type="NCBIfam" id="TIGR01901">
    <property type="entry name" value="adhes_NPXG"/>
    <property type="match status" value="1"/>
</dbReference>
<dbReference type="InterPro" id="IPR011050">
    <property type="entry name" value="Pectin_lyase_fold/virulence"/>
</dbReference>
<proteinExistence type="predicted"/>
<dbReference type="OrthoDB" id="218680at2"/>
<dbReference type="Gene3D" id="2.160.20.10">
    <property type="entry name" value="Single-stranded right-handed beta-helix, Pectin lyase-like"/>
    <property type="match status" value="2"/>
</dbReference>
<dbReference type="AlphaFoldDB" id="A0A090BVN6"/>
<gene>
    <name evidence="4" type="ORF">THII_2874</name>
</gene>
<dbReference type="Proteomes" id="UP000031623">
    <property type="component" value="Chromosome"/>
</dbReference>
<feature type="domain" description="Filamentous haemagglutinin FhaB/tRNA nuclease CdiA-like TPS" evidence="3">
    <location>
        <begin position="32"/>
        <end position="139"/>
    </location>
</feature>
<feature type="chain" id="PRO_5001853318" evidence="2">
    <location>
        <begin position="23"/>
        <end position="833"/>
    </location>
</feature>
<keyword evidence="2" id="KW-0732">Signal</keyword>
<dbReference type="HOGENOM" id="CLU_001325_0_0_6"/>
<dbReference type="KEGG" id="tig:THII_2874"/>
<accession>A0A090BVN6</accession>
<dbReference type="Pfam" id="PF05860">
    <property type="entry name" value="TPS"/>
    <property type="match status" value="1"/>
</dbReference>
<sequence length="833" mass="86304">MSLKSSLPLFSLLCTFTPSSFAEITLDGSLGRSGALIGPDYAITADLGKQIGGNLFHSFRDFNLYQHESATFSGPNSINNVISRVTGGKPSQINGTLRSTIPNADVYLLNPAGILFGEGAELDVQGGFHASTADTLRLGSDGEFNASDIEQSVLTVAAPSAFGFLAAKPAAITLQDSKLSVPTGKTLSLIGGDLQLNGIHTDETFSTKLSVESGRLNLASFASPGEVIPTQFGLDINPQTLGGTITANGTQMEVKEGGQIFIRGGQLNLTDSQIKSETTNAGNSGNIEVKARQVSLKDGAIIRNITLSSQTSGSEVKARQVSLKDGAIIRNITLSSQTSGSIVLIVSGLLTIQSSFVGTPGVEISGTGGKSGDIKIAAGQIILTNGGQVSSSTSGSQESGFITIKVDGDLTISSSNEINAQEFIPSGIFSESTSEETNAGNAGNITIEAEQITLTPEAEVSSSIQGHGKAGSIEIKARQIKLDEAKVFSKTEGYGEAGTIIITTAGTLNLSGSSEISTNSAPVVDRPNEMSDAGKIKITAQAVNLDDSTITSNTTGKGGSVTLDVKDALNIQSGGITTQSRQTGDAGKIDIAARQLKLTQGGEINSTTYGSGKGGSIKLNVSDTLTVSGRKSTFISSRIFGGSNRSEQMGEAGDAGTISIEANKINLIDSGKITTSTHNASGGDISITVPNSLYLQAGKISTDVSGGDGNGGNIAINNPQLTTLNKSQIIANAYEGNGGNIDIIADQFIRSADSLVDASSRLGIDGEINIEAKSYVGNGLITSPKNFLNPPPLQRCETQFATKETSSRFTRANRSKMRRDELKEGVWGSPLDF</sequence>
<dbReference type="SMART" id="SM00912">
    <property type="entry name" value="Haemagg_act"/>
    <property type="match status" value="1"/>
</dbReference>
<evidence type="ECO:0000313" key="5">
    <source>
        <dbReference type="Proteomes" id="UP000031623"/>
    </source>
</evidence>
<dbReference type="InterPro" id="IPR012334">
    <property type="entry name" value="Pectin_lyas_fold"/>
</dbReference>
<organism evidence="4 5">
    <name type="scientific">Thioploca ingrica</name>
    <dbReference type="NCBI Taxonomy" id="40754"/>
    <lineage>
        <taxon>Bacteria</taxon>
        <taxon>Pseudomonadati</taxon>
        <taxon>Pseudomonadota</taxon>
        <taxon>Gammaproteobacteria</taxon>
        <taxon>Thiotrichales</taxon>
        <taxon>Thiotrichaceae</taxon>
        <taxon>Thioploca</taxon>
    </lineage>
</organism>
<dbReference type="SUPFAM" id="SSF51126">
    <property type="entry name" value="Pectin lyase-like"/>
    <property type="match status" value="3"/>
</dbReference>
<evidence type="ECO:0000259" key="3">
    <source>
        <dbReference type="SMART" id="SM00912"/>
    </source>
</evidence>
<reference evidence="4" key="1">
    <citation type="journal article" date="2014" name="ISME J.">
        <title>Ecophysiology of Thioploca ingrica as revealed by the complete genome sequence supplemented with proteomic evidence.</title>
        <authorList>
            <person name="Kojima H."/>
            <person name="Ogura Y."/>
            <person name="Yamamoto N."/>
            <person name="Togashi T."/>
            <person name="Mori H."/>
            <person name="Watanabe T."/>
            <person name="Nemoto F."/>
            <person name="Kurokawa K."/>
            <person name="Hayashi T."/>
            <person name="Fukui M."/>
        </authorList>
    </citation>
    <scope>NUCLEOTIDE SEQUENCE [LARGE SCALE GENOMIC DNA]</scope>
</reference>